<evidence type="ECO:0000256" key="1">
    <source>
        <dbReference type="SAM" id="MobiDB-lite"/>
    </source>
</evidence>
<name>S8DYT0_FOMSC</name>
<feature type="compositionally biased region" description="Basic and acidic residues" evidence="1">
    <location>
        <begin position="830"/>
        <end position="839"/>
    </location>
</feature>
<dbReference type="STRING" id="743788.S8DYT0"/>
<dbReference type="PANTHER" id="PTHR38248">
    <property type="entry name" value="FUNK1 6"/>
    <property type="match status" value="1"/>
</dbReference>
<keyword evidence="4" id="KW-1185">Reference proteome</keyword>
<dbReference type="InParanoid" id="S8DYT0"/>
<feature type="region of interest" description="Disordered" evidence="1">
    <location>
        <begin position="424"/>
        <end position="466"/>
    </location>
</feature>
<reference evidence="3 4" key="1">
    <citation type="journal article" date="2012" name="Science">
        <title>The Paleozoic origin of enzymatic lignin decomposition reconstructed from 31 fungal genomes.</title>
        <authorList>
            <person name="Floudas D."/>
            <person name="Binder M."/>
            <person name="Riley R."/>
            <person name="Barry K."/>
            <person name="Blanchette R.A."/>
            <person name="Henrissat B."/>
            <person name="Martinez A.T."/>
            <person name="Otillar R."/>
            <person name="Spatafora J.W."/>
            <person name="Yadav J.S."/>
            <person name="Aerts A."/>
            <person name="Benoit I."/>
            <person name="Boyd A."/>
            <person name="Carlson A."/>
            <person name="Copeland A."/>
            <person name="Coutinho P.M."/>
            <person name="de Vries R.P."/>
            <person name="Ferreira P."/>
            <person name="Findley K."/>
            <person name="Foster B."/>
            <person name="Gaskell J."/>
            <person name="Glotzer D."/>
            <person name="Gorecki P."/>
            <person name="Heitman J."/>
            <person name="Hesse C."/>
            <person name="Hori C."/>
            <person name="Igarashi K."/>
            <person name="Jurgens J.A."/>
            <person name="Kallen N."/>
            <person name="Kersten P."/>
            <person name="Kohler A."/>
            <person name="Kuees U."/>
            <person name="Kumar T.K.A."/>
            <person name="Kuo A."/>
            <person name="LaButti K."/>
            <person name="Larrondo L.F."/>
            <person name="Lindquist E."/>
            <person name="Ling A."/>
            <person name="Lombard V."/>
            <person name="Lucas S."/>
            <person name="Lundell T."/>
            <person name="Martin R."/>
            <person name="McLaughlin D.J."/>
            <person name="Morgenstern I."/>
            <person name="Morin E."/>
            <person name="Murat C."/>
            <person name="Nagy L.G."/>
            <person name="Nolan M."/>
            <person name="Ohm R.A."/>
            <person name="Patyshakuliyeva A."/>
            <person name="Rokas A."/>
            <person name="Ruiz-Duenas F.J."/>
            <person name="Sabat G."/>
            <person name="Salamov A."/>
            <person name="Samejima M."/>
            <person name="Schmutz J."/>
            <person name="Slot J.C."/>
            <person name="St John F."/>
            <person name="Stenlid J."/>
            <person name="Sun H."/>
            <person name="Sun S."/>
            <person name="Syed K."/>
            <person name="Tsang A."/>
            <person name="Wiebenga A."/>
            <person name="Young D."/>
            <person name="Pisabarro A."/>
            <person name="Eastwood D.C."/>
            <person name="Martin F."/>
            <person name="Cullen D."/>
            <person name="Grigoriev I.V."/>
            <person name="Hibbett D.S."/>
        </authorList>
    </citation>
    <scope>NUCLEOTIDE SEQUENCE</scope>
    <source>
        <strain evidence="4">FP-58527</strain>
    </source>
</reference>
<feature type="compositionally biased region" description="Gly residues" evidence="1">
    <location>
        <begin position="813"/>
        <end position="823"/>
    </location>
</feature>
<dbReference type="OrthoDB" id="2797568at2759"/>
<evidence type="ECO:0000313" key="4">
    <source>
        <dbReference type="Proteomes" id="UP000015241"/>
    </source>
</evidence>
<feature type="region of interest" description="Disordered" evidence="1">
    <location>
        <begin position="255"/>
        <end position="276"/>
    </location>
</feature>
<feature type="compositionally biased region" description="Basic and acidic residues" evidence="1">
    <location>
        <begin position="436"/>
        <end position="456"/>
    </location>
</feature>
<feature type="domain" description="Fungal-type protein kinase" evidence="2">
    <location>
        <begin position="300"/>
        <end position="692"/>
    </location>
</feature>
<accession>S8DYT0</accession>
<dbReference type="Pfam" id="PF17667">
    <property type="entry name" value="Pkinase_fungal"/>
    <property type="match status" value="1"/>
</dbReference>
<dbReference type="PANTHER" id="PTHR38248:SF2">
    <property type="entry name" value="FUNK1 11"/>
    <property type="match status" value="1"/>
</dbReference>
<protein>
    <recommendedName>
        <fullName evidence="2">Fungal-type protein kinase domain-containing protein</fullName>
    </recommendedName>
</protein>
<dbReference type="eggNOG" id="ENOG502SXF9">
    <property type="taxonomic scope" value="Eukaryota"/>
</dbReference>
<dbReference type="InterPro" id="IPR040976">
    <property type="entry name" value="Pkinase_fungal"/>
</dbReference>
<dbReference type="Proteomes" id="UP000015241">
    <property type="component" value="Unassembled WGS sequence"/>
</dbReference>
<dbReference type="SUPFAM" id="SSF56112">
    <property type="entry name" value="Protein kinase-like (PK-like)"/>
    <property type="match status" value="1"/>
</dbReference>
<evidence type="ECO:0000259" key="2">
    <source>
        <dbReference type="Pfam" id="PF17667"/>
    </source>
</evidence>
<dbReference type="AlphaFoldDB" id="S8DYT0"/>
<feature type="region of interest" description="Disordered" evidence="1">
    <location>
        <begin position="798"/>
        <end position="839"/>
    </location>
</feature>
<dbReference type="InterPro" id="IPR011009">
    <property type="entry name" value="Kinase-like_dom_sf"/>
</dbReference>
<gene>
    <name evidence="3" type="ORF">FOMPIDRAFT_1052244</name>
</gene>
<evidence type="ECO:0000313" key="3">
    <source>
        <dbReference type="EMBL" id="EPS97687.1"/>
    </source>
</evidence>
<proteinExistence type="predicted"/>
<dbReference type="HOGENOM" id="CLU_010865_0_0_1"/>
<organism evidence="3 4">
    <name type="scientific">Fomitopsis schrenkii</name>
    <name type="common">Brown rot fungus</name>
    <dbReference type="NCBI Taxonomy" id="2126942"/>
    <lineage>
        <taxon>Eukaryota</taxon>
        <taxon>Fungi</taxon>
        <taxon>Dikarya</taxon>
        <taxon>Basidiomycota</taxon>
        <taxon>Agaricomycotina</taxon>
        <taxon>Agaricomycetes</taxon>
        <taxon>Polyporales</taxon>
        <taxon>Fomitopsis</taxon>
    </lineage>
</organism>
<sequence>MNYGTHSLRGNKPGGSPYWQLLETNEVNRLPWAKEIENKINLFNAPVEEFLDVFVPGPRPSKKLTKKSLMYAFKTVRFEDKQGEECPTLIRGLRNLVQDFEADAKSAFAEGSRCQVPFPFEAWDQDHHYAVPGIILSLPGNSDANWARAWSGISTVFKVRPEGLEEPVDEDCATIRKKALVTYGLIQVAKSARNLLHTHRLLYAYVVGIYGDKARIYRFDHVAGVVSKAVDLKKDPYPLYDFLWRCCHYEHGGQPASASPQAVTPPPAETTGSTWPSTRSMLEPILAVEQRRTAEPGIFLGMDPTISATSDADCNTVDELLQTSSPPQKTKDERKACQWVSLVTEYNPDGSAKTTKRYIMYRVRFLTPRLSDAYEAETWERWAIKDAWRQRAREQEDVLYDQLSAALRQRKNLDKLVKECKKSGLPCDNSATGDDSGIRSDDRPPSTAVDKESKDEVNDEGALTHAGDLATVSDSPLYELPDVKAGDDLGGREARKLLDINNTGSSSPSEANLDLLALGDADRPPVYHRTESWEAAKFNDRSHMRLVMRTVGGPLSSFRSMKEMMTVIRAAIIGHKLAFIAGPIHRDLRDGNVMIHDGVGLPADKEAWVAYVEKYNDSVGDLQRSECTVDDISTLVAETSGSVEHVESWAERVKIKERTATLFFMAAQVLGTFNFHDVRHDLESAMWLLLCMVLRHTLQVHVKTKKNSDRYALYLEHFSATAAKESYINKMFYLTKPLQWEVKDNKPLTKLIHNLWDLAYEQNPSRGESTPLTYESVATAFNRALALSDWPEDDVALPFTLPGTGNSSASGLPHGGNRSGSGSQGTKRPRQNEGEGKDG</sequence>
<dbReference type="EMBL" id="KE504174">
    <property type="protein sequence ID" value="EPS97687.1"/>
    <property type="molecule type" value="Genomic_DNA"/>
</dbReference>